<feature type="transmembrane region" description="Helical" evidence="1">
    <location>
        <begin position="53"/>
        <end position="75"/>
    </location>
</feature>
<sequence>MKKLLIVILLFVLCGTIGVQASALAQTDPSVENATEQTTPANQTESKGGGIDWMQVIFAGSYLLGVFVLFPLVVYTNYQEKMLGDENPEKFKIPEDLSEDERNDRAEQILVGIEEKLTPFTDDEGNEMITITSGAQARYMRHGLNYINTRLCPSDPVVCARVNEFLDVYKDRTTREFTGSKWILGCAIGILVFMGIMDIGILLSSFTLIHIIGITFYYLSSRTARYALEKRMENFNSRKLGIIGGVMAALFAGFSIKEYVSVNGGPWQRDYESEGTSSMMLIVAIVMVAFFVGFLVAFFGILNFIINYSTSFINPLKKPEDWYAAKFKEQEVAMVS</sequence>
<reference evidence="3 4" key="1">
    <citation type="submission" date="2018-05" db="EMBL/GenBank/DDBJ databases">
        <title>Marinifilum breve JC075T sp. nov., a marine bacterium isolated from Yongle Blue Hole in the South China Sea.</title>
        <authorList>
            <person name="Fu T."/>
        </authorList>
    </citation>
    <scope>NUCLEOTIDE SEQUENCE [LARGE SCALE GENOMIC DNA]</scope>
    <source>
        <strain evidence="3 4">JC075</strain>
    </source>
</reference>
<keyword evidence="1" id="KW-0812">Transmembrane</keyword>
<gene>
    <name evidence="3" type="ORF">DF185_13595</name>
</gene>
<comment type="caution">
    <text evidence="3">The sequence shown here is derived from an EMBL/GenBank/DDBJ whole genome shotgun (WGS) entry which is preliminary data.</text>
</comment>
<feature type="transmembrane region" description="Helical" evidence="1">
    <location>
        <begin position="179"/>
        <end position="196"/>
    </location>
</feature>
<feature type="signal peptide" evidence="2">
    <location>
        <begin position="1"/>
        <end position="25"/>
    </location>
</feature>
<feature type="transmembrane region" description="Helical" evidence="1">
    <location>
        <begin position="280"/>
        <end position="306"/>
    </location>
</feature>
<keyword evidence="4" id="KW-1185">Reference proteome</keyword>
<feature type="chain" id="PRO_5015938983" evidence="2">
    <location>
        <begin position="26"/>
        <end position="336"/>
    </location>
</feature>
<organism evidence="3 4">
    <name type="scientific">Marinifilum breve</name>
    <dbReference type="NCBI Taxonomy" id="2184082"/>
    <lineage>
        <taxon>Bacteria</taxon>
        <taxon>Pseudomonadati</taxon>
        <taxon>Bacteroidota</taxon>
        <taxon>Bacteroidia</taxon>
        <taxon>Marinilabiliales</taxon>
        <taxon>Marinifilaceae</taxon>
    </lineage>
</organism>
<dbReference type="Proteomes" id="UP000248079">
    <property type="component" value="Unassembled WGS sequence"/>
</dbReference>
<protein>
    <submittedName>
        <fullName evidence="3">Uncharacterized protein</fullName>
    </submittedName>
</protein>
<keyword evidence="1" id="KW-1133">Transmembrane helix</keyword>
<evidence type="ECO:0000313" key="3">
    <source>
        <dbReference type="EMBL" id="PXY00925.1"/>
    </source>
</evidence>
<dbReference type="AlphaFoldDB" id="A0A2V3ZW87"/>
<feature type="transmembrane region" description="Helical" evidence="1">
    <location>
        <begin position="240"/>
        <end position="260"/>
    </location>
</feature>
<name>A0A2V3ZW87_9BACT</name>
<keyword evidence="1" id="KW-0472">Membrane</keyword>
<accession>A0A2V3ZW87</accession>
<evidence type="ECO:0000256" key="2">
    <source>
        <dbReference type="SAM" id="SignalP"/>
    </source>
</evidence>
<dbReference type="EMBL" id="QFLI01000005">
    <property type="protein sequence ID" value="PXY00925.1"/>
    <property type="molecule type" value="Genomic_DNA"/>
</dbReference>
<feature type="transmembrane region" description="Helical" evidence="1">
    <location>
        <begin position="202"/>
        <end position="219"/>
    </location>
</feature>
<evidence type="ECO:0000313" key="4">
    <source>
        <dbReference type="Proteomes" id="UP000248079"/>
    </source>
</evidence>
<dbReference type="OrthoDB" id="9818038at2"/>
<keyword evidence="2" id="KW-0732">Signal</keyword>
<evidence type="ECO:0000256" key="1">
    <source>
        <dbReference type="SAM" id="Phobius"/>
    </source>
</evidence>
<dbReference type="RefSeq" id="WP_110361290.1">
    <property type="nucleotide sequence ID" value="NZ_QFLI01000005.1"/>
</dbReference>
<proteinExistence type="predicted"/>